<proteinExistence type="predicted"/>
<dbReference type="Pfam" id="PF06078">
    <property type="entry name" value="DUF937"/>
    <property type="match status" value="1"/>
</dbReference>
<protein>
    <submittedName>
        <fullName evidence="1">DUF937 domain-containing protein</fullName>
    </submittedName>
</protein>
<accession>A0ABX8ZFC2</accession>
<sequence length="176" mass="16765">MNLSQALMQNGAIDSMAGELGVDQATAQKAASALLPAIVAGMGRQSTAASPASGLGGLGSILGGLAGGSAGGGLGSILLDSVLNKNPTPTAPGNDILGEIFGGKDVSRGVAEEVAGSTGLPPELLKKMLPILVTAVVGYMMNQNKGGTSAGGAGGGALGGALGGLLTQVVAGMGRR</sequence>
<dbReference type="InterPro" id="IPR009282">
    <property type="entry name" value="DUF937"/>
</dbReference>
<name>A0ABX8ZFC2_9SPHN</name>
<organism evidence="1 2">
    <name type="scientific">Qipengyuania psychrotolerans</name>
    <dbReference type="NCBI Taxonomy" id="2867238"/>
    <lineage>
        <taxon>Bacteria</taxon>
        <taxon>Pseudomonadati</taxon>
        <taxon>Pseudomonadota</taxon>
        <taxon>Alphaproteobacteria</taxon>
        <taxon>Sphingomonadales</taxon>
        <taxon>Erythrobacteraceae</taxon>
        <taxon>Qipengyuania</taxon>
    </lineage>
</organism>
<evidence type="ECO:0000313" key="2">
    <source>
        <dbReference type="Proteomes" id="UP000824280"/>
    </source>
</evidence>
<dbReference type="RefSeq" id="WP_221423248.1">
    <property type="nucleotide sequence ID" value="NZ_CP081297.1"/>
</dbReference>
<dbReference type="EMBL" id="CP081297">
    <property type="protein sequence ID" value="QZD87711.1"/>
    <property type="molecule type" value="Genomic_DNA"/>
</dbReference>
<reference evidence="1 2" key="1">
    <citation type="submission" date="2021-08" db="EMBL/GenBank/DDBJ databases">
        <title>Comparative Genomics Analysis of the Genus Qipengyuania Reveals Extensive Genetic Diversity and Metabolic Versatility, Including the Description of Fifteen Novel Species.</title>
        <authorList>
            <person name="Liu Y."/>
        </authorList>
    </citation>
    <scope>NUCLEOTIDE SEQUENCE [LARGE SCALE GENOMIC DNA]</scope>
    <source>
        <strain evidence="1 2">1XM2-8</strain>
    </source>
</reference>
<evidence type="ECO:0000313" key="1">
    <source>
        <dbReference type="EMBL" id="QZD87711.1"/>
    </source>
</evidence>
<gene>
    <name evidence="1" type="ORF">K3166_03150</name>
</gene>
<keyword evidence="2" id="KW-1185">Reference proteome</keyword>
<dbReference type="Proteomes" id="UP000824280">
    <property type="component" value="Chromosome"/>
</dbReference>